<evidence type="ECO:0000256" key="1">
    <source>
        <dbReference type="SAM" id="MobiDB-lite"/>
    </source>
</evidence>
<evidence type="ECO:0000259" key="2">
    <source>
        <dbReference type="Pfam" id="PF07971"/>
    </source>
</evidence>
<name>A0A0J8GD12_9LIST</name>
<dbReference type="InterPro" id="IPR014718">
    <property type="entry name" value="GH-type_carb-bd"/>
</dbReference>
<protein>
    <submittedName>
        <fullName evidence="4">Alpha-1,2-mannosidase family protein</fullName>
    </submittedName>
</protein>
<feature type="domain" description="Glycosyl hydrolase family 92 N-terminal" evidence="3">
    <location>
        <begin position="6"/>
        <end position="233"/>
    </location>
</feature>
<dbReference type="Gene3D" id="2.70.98.10">
    <property type="match status" value="1"/>
</dbReference>
<dbReference type="GO" id="GO:0030246">
    <property type="term" value="F:carbohydrate binding"/>
    <property type="evidence" value="ECO:0007669"/>
    <property type="project" value="InterPro"/>
</dbReference>
<dbReference type="SUPFAM" id="SSF48208">
    <property type="entry name" value="Six-hairpin glycosidases"/>
    <property type="match status" value="1"/>
</dbReference>
<proteinExistence type="predicted"/>
<dbReference type="GO" id="GO:0000224">
    <property type="term" value="F:peptide-N4-(N-acetyl-beta-glucosaminyl)asparagine amidase activity"/>
    <property type="evidence" value="ECO:0007669"/>
    <property type="project" value="TreeGrafter"/>
</dbReference>
<dbReference type="Gene3D" id="1.20.1050.60">
    <property type="entry name" value="alpha-1,2-mannosidase"/>
    <property type="match status" value="1"/>
</dbReference>
<dbReference type="PATRIC" id="fig|1430899.3.peg.2136"/>
<dbReference type="InterPro" id="IPR005887">
    <property type="entry name" value="GH92_a_mannosidase_put"/>
</dbReference>
<dbReference type="Pfam" id="PF07971">
    <property type="entry name" value="Glyco_hydro_92"/>
    <property type="match status" value="1"/>
</dbReference>
<dbReference type="Pfam" id="PF17678">
    <property type="entry name" value="Glyco_hydro_92N"/>
    <property type="match status" value="1"/>
</dbReference>
<evidence type="ECO:0000313" key="5">
    <source>
        <dbReference type="Proteomes" id="UP000052258"/>
    </source>
</evidence>
<gene>
    <name evidence="4" type="ORF">X560_2085</name>
</gene>
<dbReference type="InterPro" id="IPR008928">
    <property type="entry name" value="6-hairpin_glycosidase_sf"/>
</dbReference>
<dbReference type="GO" id="GO:0005975">
    <property type="term" value="P:carbohydrate metabolic process"/>
    <property type="evidence" value="ECO:0007669"/>
    <property type="project" value="InterPro"/>
</dbReference>
<comment type="caution">
    <text evidence="4">The sequence shown here is derived from an EMBL/GenBank/DDBJ whole genome shotgun (WGS) entry which is preliminary data.</text>
</comment>
<feature type="compositionally biased region" description="Polar residues" evidence="1">
    <location>
        <begin position="11"/>
        <end position="21"/>
    </location>
</feature>
<dbReference type="Proteomes" id="UP000052258">
    <property type="component" value="Unassembled WGS sequence"/>
</dbReference>
<dbReference type="NCBIfam" id="TIGR01180">
    <property type="entry name" value="aman2_put"/>
    <property type="match status" value="1"/>
</dbReference>
<dbReference type="PANTHER" id="PTHR12143">
    <property type="entry name" value="PEPTIDE N-GLYCANASE PNGASE -RELATED"/>
    <property type="match status" value="1"/>
</dbReference>
<keyword evidence="5" id="KW-1185">Reference proteome</keyword>
<dbReference type="InterPro" id="IPR012939">
    <property type="entry name" value="Glyco_hydro_92"/>
</dbReference>
<dbReference type="RefSeq" id="WP_007471883.1">
    <property type="nucleotide sequence ID" value="NZ_KQ130618.1"/>
</dbReference>
<dbReference type="EMBL" id="AZHO01000025">
    <property type="protein sequence ID" value="KMT58673.1"/>
    <property type="molecule type" value="Genomic_DNA"/>
</dbReference>
<feature type="region of interest" description="Disordered" evidence="1">
    <location>
        <begin position="1"/>
        <end position="21"/>
    </location>
</feature>
<sequence>MDVTQIDTRHGTNNQHSYSNGNTLPYTSVPWGMNHFVPQTTNNNGSWFFHPNDHTFQGFRLTHQPSPWMGDFSHFLLTPISGPLANYDLFFAQSSYRPNEAIFSPHYLKIKQLRYQITSELAPSTYGAKIRASYEKNENHALLFSAENISYIEVDEQENRILGYVQNFAGCADKEFKMHFILEANCPFDLANTGHPKDGAFILNPNQQIENQFFQIGFVGTTPKTVEISLATSFISPEQAKLNLERQAHMDFSATKKKAFEKWNAYLNKIQVSDSDASKVATFYHCLYRTALFPQRFYEYDENQNPIHYNTTARKVAPGRLYTNNGFWDTYKTVFPLYSLLIPDEYEKMLTGFLNSYRETGYLPKWLSPDERGLMPGTLIDAVVADAAVKGIGTSLMTEFQEAMLKAATTQSDKENYGRHGALDYNKLGYVPASYHESVNHTLDYAYSDFCISAVAKTLGNETIQKEYEERSKNYLHIFDKETGFMRAKDKEGNFRTPFNPFSWGKDYAEGSAWQSSFAVFHDFLGLKEAYGSDLFLAKLTELANTPPNFDVSGYGYEIHEMSEMAMIDFGQIALSNQPSFHLPYLFQYAKRPAYTEVLIKQAVNQFFNAGFDGYPGDEDNGSMSGWYIFSTLGFYPVTPGSGEYVFGIPAFENVRIELPNDKVLTLETANNTPAHQFVKARSRDKEPIKSLFITHSDLIRGGHLKTTLGLLPEEREIAQEELPFSLSEYE</sequence>
<dbReference type="OrthoDB" id="9804511at2"/>
<accession>A0A0J8GD12</accession>
<dbReference type="GO" id="GO:0006516">
    <property type="term" value="P:glycoprotein catabolic process"/>
    <property type="evidence" value="ECO:0007669"/>
    <property type="project" value="TreeGrafter"/>
</dbReference>
<dbReference type="AlphaFoldDB" id="A0A0J8GD12"/>
<organism evidence="4 5">
    <name type="scientific">Listeria fleischmannii 1991</name>
    <dbReference type="NCBI Taxonomy" id="1430899"/>
    <lineage>
        <taxon>Bacteria</taxon>
        <taxon>Bacillati</taxon>
        <taxon>Bacillota</taxon>
        <taxon>Bacilli</taxon>
        <taxon>Bacillales</taxon>
        <taxon>Listeriaceae</taxon>
        <taxon>Listeria</taxon>
    </lineage>
</organism>
<reference evidence="4 5" key="1">
    <citation type="journal article" date="2015" name="Genome Biol. Evol.">
        <title>Comparative Genomics of Listeria Sensu Lato: Genus-Wide Differences in Evolutionary Dynamics and the Progressive Gain of Complex, Potentially Pathogenicity-Related Traits through Lateral Gene Transfer.</title>
        <authorList>
            <person name="Chiara M."/>
            <person name="Caruso M."/>
            <person name="D'Erchia A.M."/>
            <person name="Manzari C."/>
            <person name="Fraccalvieri R."/>
            <person name="Goffredo E."/>
            <person name="Latorre L."/>
            <person name="Miccolupo A."/>
            <person name="Padalino I."/>
            <person name="Santagada G."/>
            <person name="Chiocco D."/>
            <person name="Pesole G."/>
            <person name="Horner D.S."/>
            <person name="Parisi A."/>
        </authorList>
    </citation>
    <scope>NUCLEOTIDE SEQUENCE [LARGE SCALE GENOMIC DNA]</scope>
    <source>
        <strain evidence="4 5">1991</strain>
    </source>
</reference>
<dbReference type="Gene3D" id="1.20.1610.10">
    <property type="entry name" value="alpha-1,2-mannosidases domains"/>
    <property type="match status" value="1"/>
</dbReference>
<feature type="domain" description="Glycosyl hydrolase family 92" evidence="2">
    <location>
        <begin position="239"/>
        <end position="710"/>
    </location>
</feature>
<dbReference type="PANTHER" id="PTHR12143:SF43">
    <property type="entry name" value="PUTATIVE-RELATED"/>
    <property type="match status" value="1"/>
</dbReference>
<evidence type="ECO:0000259" key="3">
    <source>
        <dbReference type="Pfam" id="PF17678"/>
    </source>
</evidence>
<dbReference type="InterPro" id="IPR041371">
    <property type="entry name" value="GH92_N"/>
</dbReference>
<dbReference type="InterPro" id="IPR050883">
    <property type="entry name" value="PNGase"/>
</dbReference>
<evidence type="ECO:0000313" key="4">
    <source>
        <dbReference type="EMBL" id="KMT58673.1"/>
    </source>
</evidence>
<dbReference type="Gene3D" id="3.30.2080.10">
    <property type="entry name" value="GH92 mannosidase domain"/>
    <property type="match status" value="1"/>
</dbReference>
<dbReference type="GO" id="GO:0005829">
    <property type="term" value="C:cytosol"/>
    <property type="evidence" value="ECO:0007669"/>
    <property type="project" value="TreeGrafter"/>
</dbReference>